<proteinExistence type="predicted"/>
<feature type="region of interest" description="Disordered" evidence="1">
    <location>
        <begin position="31"/>
        <end position="50"/>
    </location>
</feature>
<evidence type="ECO:0000256" key="1">
    <source>
        <dbReference type="SAM" id="MobiDB-lite"/>
    </source>
</evidence>
<organism evidence="2 3">
    <name type="scientific">Paenibacillus apis</name>
    <dbReference type="NCBI Taxonomy" id="1792174"/>
    <lineage>
        <taxon>Bacteria</taxon>
        <taxon>Bacillati</taxon>
        <taxon>Bacillota</taxon>
        <taxon>Bacilli</taxon>
        <taxon>Bacillales</taxon>
        <taxon>Paenibacillaceae</taxon>
        <taxon>Paenibacillus</taxon>
    </lineage>
</organism>
<keyword evidence="3" id="KW-1185">Reference proteome</keyword>
<dbReference type="EMBL" id="BORS01000008">
    <property type="protein sequence ID" value="GIO42781.1"/>
    <property type="molecule type" value="Genomic_DNA"/>
</dbReference>
<comment type="caution">
    <text evidence="2">The sequence shown here is derived from an EMBL/GenBank/DDBJ whole genome shotgun (WGS) entry which is preliminary data.</text>
</comment>
<dbReference type="Proteomes" id="UP000678895">
    <property type="component" value="Unassembled WGS sequence"/>
</dbReference>
<protein>
    <submittedName>
        <fullName evidence="2">Uncharacterized protein</fullName>
    </submittedName>
</protein>
<name>A0A919Y287_9BACL</name>
<evidence type="ECO:0000313" key="3">
    <source>
        <dbReference type="Proteomes" id="UP000678895"/>
    </source>
</evidence>
<dbReference type="RefSeq" id="WP_044478962.1">
    <property type="nucleotide sequence ID" value="NZ_BORS01000008.1"/>
</dbReference>
<sequence>MAINKERFNELLDRLSDKDLELVSELMERLSQKKSPHREVPLDDEPTTQDDLDAINKAKEAYLKGELINFKDVEHELRS</sequence>
<evidence type="ECO:0000313" key="2">
    <source>
        <dbReference type="EMBL" id="GIO42781.1"/>
    </source>
</evidence>
<feature type="compositionally biased region" description="Basic and acidic residues" evidence="1">
    <location>
        <begin position="31"/>
        <end position="41"/>
    </location>
</feature>
<accession>A0A919Y287</accession>
<reference evidence="2" key="1">
    <citation type="submission" date="2021-03" db="EMBL/GenBank/DDBJ databases">
        <title>Antimicrobial resistance genes in bacteria isolated from Japanese honey, and their potential for conferring macrolide and lincosamide resistance in the American foulbrood pathogen Paenibacillus larvae.</title>
        <authorList>
            <person name="Okamoto M."/>
            <person name="Kumagai M."/>
            <person name="Kanamori H."/>
            <person name="Takamatsu D."/>
        </authorList>
    </citation>
    <scope>NUCLEOTIDE SEQUENCE</scope>
    <source>
        <strain evidence="2">J41TS4</strain>
    </source>
</reference>
<dbReference type="AlphaFoldDB" id="A0A919Y287"/>
<gene>
    <name evidence="2" type="ORF">J41TS4_25390</name>
</gene>